<accession>A0A3D9YUK5</accession>
<dbReference type="InterPro" id="IPR016161">
    <property type="entry name" value="Ald_DH/histidinol_DH"/>
</dbReference>
<dbReference type="InterPro" id="IPR016160">
    <property type="entry name" value="Ald_DH_CS_CYS"/>
</dbReference>
<sequence>MLLTCLYVDEGVLREMSERAASELGLRDATLLRSEAFIDGRWLKADGGGSFGVDNPATGALLGSVPNMGAGETERAILAANRALPAWRRRTAHERAAILQRWHDLILENQEDLARIITGEQGKSRSESRAEVRYAASFIEWFAEEAKRVYGDVIPTDIDGRVILAIKEPIGVTAAITPWNFPCAMITRKAAPALASGCTLVLKPAEATPYSALALAVLAERAGIPPGVFSVVTGAPAEIGKELTGNHLVRKLSFTGSTAVGKKLMAQSAGTMKKLSLELGGNAPFIVFDDADVEDAVRGTINSKFRNCGQTCVCTNRILVQDGIYERFLSELSIAVGQLRVGAGIENEQVDLGPLINIAAVEKVEAHIADAVAKGAKVVRGGHRHSAGGSFFEPTIISGATSEMLIAQEETFGPVAALFRFKTEAEAIEMANDTRYGLASYFYSQNLNRTWRVLAALEFGMVGVNESLISTTVAPFGGIKESGIGREGSKYGIDEFLEIKYACIGGLKSE</sequence>
<dbReference type="Pfam" id="PF00171">
    <property type="entry name" value="Aldedh"/>
    <property type="match status" value="1"/>
</dbReference>
<dbReference type="PANTHER" id="PTHR43353">
    <property type="entry name" value="SUCCINATE-SEMIALDEHYDE DEHYDROGENASE, MITOCHONDRIAL"/>
    <property type="match status" value="1"/>
</dbReference>
<dbReference type="PROSITE" id="PS00070">
    <property type="entry name" value="ALDEHYDE_DEHYDR_CYS"/>
    <property type="match status" value="1"/>
</dbReference>
<dbReference type="GO" id="GO:0005829">
    <property type="term" value="C:cytosol"/>
    <property type="evidence" value="ECO:0007669"/>
    <property type="project" value="TreeGrafter"/>
</dbReference>
<keyword evidence="2" id="KW-0630">Potassium</keyword>
<evidence type="ECO:0000313" key="8">
    <source>
        <dbReference type="EMBL" id="REF86286.1"/>
    </source>
</evidence>
<dbReference type="PANTHER" id="PTHR43353:SF5">
    <property type="entry name" value="SUCCINATE-SEMIALDEHYDE DEHYDROGENASE, MITOCHONDRIAL"/>
    <property type="match status" value="1"/>
</dbReference>
<protein>
    <submittedName>
        <fullName evidence="8">Succinate-semialdehyde dehydrogenase/glutarate-semialdehyde dehydrogenase</fullName>
    </submittedName>
</protein>
<evidence type="ECO:0000259" key="7">
    <source>
        <dbReference type="Pfam" id="PF00171"/>
    </source>
</evidence>
<reference evidence="8 9" key="1">
    <citation type="submission" date="2018-08" db="EMBL/GenBank/DDBJ databases">
        <title>Genomic Encyclopedia of Type Strains, Phase IV (KMG-IV): sequencing the most valuable type-strain genomes for metagenomic binning, comparative biology and taxonomic classification.</title>
        <authorList>
            <person name="Goeker M."/>
        </authorList>
    </citation>
    <scope>NUCLEOTIDE SEQUENCE [LARGE SCALE GENOMIC DNA]</scope>
    <source>
        <strain evidence="8 9">BW863</strain>
    </source>
</reference>
<dbReference type="Proteomes" id="UP000256900">
    <property type="component" value="Unassembled WGS sequence"/>
</dbReference>
<dbReference type="SUPFAM" id="SSF53720">
    <property type="entry name" value="ALDH-like"/>
    <property type="match status" value="1"/>
</dbReference>
<keyword evidence="9" id="KW-1185">Reference proteome</keyword>
<evidence type="ECO:0000313" key="9">
    <source>
        <dbReference type="Proteomes" id="UP000256900"/>
    </source>
</evidence>
<name>A0A3D9YUK5_9HYPH</name>
<dbReference type="InterPro" id="IPR015590">
    <property type="entry name" value="Aldehyde_DH_dom"/>
</dbReference>
<dbReference type="InterPro" id="IPR029510">
    <property type="entry name" value="Ald_DH_CS_GLU"/>
</dbReference>
<dbReference type="AlphaFoldDB" id="A0A3D9YUK5"/>
<comment type="caution">
    <text evidence="8">The sequence shown here is derived from an EMBL/GenBank/DDBJ whole genome shotgun (WGS) entry which is preliminary data.</text>
</comment>
<evidence type="ECO:0000256" key="3">
    <source>
        <dbReference type="ARBA" id="ARBA00023002"/>
    </source>
</evidence>
<keyword evidence="4" id="KW-0558">Oxidation</keyword>
<comment type="similarity">
    <text evidence="1 6">Belongs to the aldehyde dehydrogenase family.</text>
</comment>
<dbReference type="InterPro" id="IPR050740">
    <property type="entry name" value="Aldehyde_DH_Superfamily"/>
</dbReference>
<dbReference type="Gene3D" id="3.40.605.10">
    <property type="entry name" value="Aldehyde Dehydrogenase, Chain A, domain 1"/>
    <property type="match status" value="1"/>
</dbReference>
<dbReference type="EMBL" id="QUMO01000003">
    <property type="protein sequence ID" value="REF86286.1"/>
    <property type="molecule type" value="Genomic_DNA"/>
</dbReference>
<evidence type="ECO:0000256" key="4">
    <source>
        <dbReference type="ARBA" id="ARBA00023097"/>
    </source>
</evidence>
<evidence type="ECO:0000256" key="5">
    <source>
        <dbReference type="PROSITE-ProRule" id="PRU10007"/>
    </source>
</evidence>
<dbReference type="PROSITE" id="PS00687">
    <property type="entry name" value="ALDEHYDE_DEHYDR_GLU"/>
    <property type="match status" value="1"/>
</dbReference>
<dbReference type="GO" id="GO:0009450">
    <property type="term" value="P:gamma-aminobutyric acid catabolic process"/>
    <property type="evidence" value="ECO:0007669"/>
    <property type="project" value="InterPro"/>
</dbReference>
<keyword evidence="3 6" id="KW-0560">Oxidoreductase</keyword>
<dbReference type="InterPro" id="IPR016162">
    <property type="entry name" value="Ald_DH_N"/>
</dbReference>
<dbReference type="InterPro" id="IPR016163">
    <property type="entry name" value="Ald_DH_C"/>
</dbReference>
<proteinExistence type="inferred from homology"/>
<feature type="domain" description="Aldehyde dehydrogenase" evidence="7">
    <location>
        <begin position="42"/>
        <end position="501"/>
    </location>
</feature>
<dbReference type="FunFam" id="3.40.309.10:FF:000004">
    <property type="entry name" value="Succinate-semialdehyde dehydrogenase I"/>
    <property type="match status" value="1"/>
</dbReference>
<evidence type="ECO:0000256" key="1">
    <source>
        <dbReference type="ARBA" id="ARBA00009986"/>
    </source>
</evidence>
<dbReference type="NCBIfam" id="TIGR01780">
    <property type="entry name" value="SSADH"/>
    <property type="match status" value="1"/>
</dbReference>
<dbReference type="FunFam" id="3.40.605.10:FF:000005">
    <property type="entry name" value="Succinate-semialdehyde dehydrogenase I"/>
    <property type="match status" value="1"/>
</dbReference>
<dbReference type="Gene3D" id="3.40.309.10">
    <property type="entry name" value="Aldehyde Dehydrogenase, Chain A, domain 2"/>
    <property type="match status" value="1"/>
</dbReference>
<evidence type="ECO:0000256" key="2">
    <source>
        <dbReference type="ARBA" id="ARBA00022958"/>
    </source>
</evidence>
<dbReference type="InterPro" id="IPR010102">
    <property type="entry name" value="Succ_semiAld_DH"/>
</dbReference>
<evidence type="ECO:0000256" key="6">
    <source>
        <dbReference type="RuleBase" id="RU003345"/>
    </source>
</evidence>
<organism evidence="8 9">
    <name type="scientific">Methylovirgula ligni</name>
    <dbReference type="NCBI Taxonomy" id="569860"/>
    <lineage>
        <taxon>Bacteria</taxon>
        <taxon>Pseudomonadati</taxon>
        <taxon>Pseudomonadota</taxon>
        <taxon>Alphaproteobacteria</taxon>
        <taxon>Hyphomicrobiales</taxon>
        <taxon>Beijerinckiaceae</taxon>
        <taxon>Methylovirgula</taxon>
    </lineage>
</organism>
<dbReference type="FunFam" id="3.40.605.10:FF:000026">
    <property type="entry name" value="Aldehyde dehydrogenase, putative"/>
    <property type="match status" value="1"/>
</dbReference>
<gene>
    <name evidence="8" type="ORF">DES32_2336</name>
</gene>
<feature type="active site" evidence="5">
    <location>
        <position position="278"/>
    </location>
</feature>
<dbReference type="GO" id="GO:0004777">
    <property type="term" value="F:succinate-semialdehyde dehydrogenase (NAD+) activity"/>
    <property type="evidence" value="ECO:0007669"/>
    <property type="project" value="TreeGrafter"/>
</dbReference>
<dbReference type="CDD" id="cd07103">
    <property type="entry name" value="ALDH_F5_SSADH_GabD"/>
    <property type="match status" value="1"/>
</dbReference>